<evidence type="ECO:0000313" key="8">
    <source>
        <dbReference type="Proteomes" id="UP000828390"/>
    </source>
</evidence>
<protein>
    <submittedName>
        <fullName evidence="7">Uncharacterized protein</fullName>
    </submittedName>
</protein>
<keyword evidence="3 6" id="KW-0812">Transmembrane</keyword>
<evidence type="ECO:0000256" key="5">
    <source>
        <dbReference type="ARBA" id="ARBA00023136"/>
    </source>
</evidence>
<dbReference type="EMBL" id="JAIWYP010000011">
    <property type="protein sequence ID" value="KAH3738293.1"/>
    <property type="molecule type" value="Genomic_DNA"/>
</dbReference>
<dbReference type="GO" id="GO:0016020">
    <property type="term" value="C:membrane"/>
    <property type="evidence" value="ECO:0007669"/>
    <property type="project" value="UniProtKB-SubCell"/>
</dbReference>
<comment type="subcellular location">
    <subcellularLocation>
        <location evidence="1">Membrane</location>
        <topology evidence="1">Single-pass membrane protein</topology>
    </subcellularLocation>
</comment>
<dbReference type="Pfam" id="PF06388">
    <property type="entry name" value="DUF1075"/>
    <property type="match status" value="1"/>
</dbReference>
<evidence type="ECO:0000256" key="3">
    <source>
        <dbReference type="ARBA" id="ARBA00022692"/>
    </source>
</evidence>
<keyword evidence="5 6" id="KW-0472">Membrane</keyword>
<dbReference type="InterPro" id="IPR009432">
    <property type="entry name" value="DUF1075"/>
</dbReference>
<dbReference type="OrthoDB" id="6159012at2759"/>
<keyword evidence="4 6" id="KW-1133">Transmembrane helix</keyword>
<reference evidence="7" key="1">
    <citation type="journal article" date="2019" name="bioRxiv">
        <title>The Genome of the Zebra Mussel, Dreissena polymorpha: A Resource for Invasive Species Research.</title>
        <authorList>
            <person name="McCartney M.A."/>
            <person name="Auch B."/>
            <person name="Kono T."/>
            <person name="Mallez S."/>
            <person name="Zhang Y."/>
            <person name="Obille A."/>
            <person name="Becker A."/>
            <person name="Abrahante J.E."/>
            <person name="Garbe J."/>
            <person name="Badalamenti J.P."/>
            <person name="Herman A."/>
            <person name="Mangelson H."/>
            <person name="Liachko I."/>
            <person name="Sullivan S."/>
            <person name="Sone E.D."/>
            <person name="Koren S."/>
            <person name="Silverstein K.A.T."/>
            <person name="Beckman K.B."/>
            <person name="Gohl D.M."/>
        </authorList>
    </citation>
    <scope>NUCLEOTIDE SEQUENCE</scope>
    <source>
        <strain evidence="7">Duluth1</strain>
        <tissue evidence="7">Whole animal</tissue>
    </source>
</reference>
<comment type="caution">
    <text evidence="7">The sequence shown here is derived from an EMBL/GenBank/DDBJ whole genome shotgun (WGS) entry which is preliminary data.</text>
</comment>
<dbReference type="PANTHER" id="PTHR13674:SF5">
    <property type="entry name" value="UPF0389 PROTEIN CG9231"/>
    <property type="match status" value="1"/>
</dbReference>
<dbReference type="PANTHER" id="PTHR13674">
    <property type="entry name" value="GROWTH AND TRANSFORMATION-DEPENDENT PROTEIN"/>
    <property type="match status" value="1"/>
</dbReference>
<accession>A0A9D4HZ91</accession>
<evidence type="ECO:0000256" key="1">
    <source>
        <dbReference type="ARBA" id="ARBA00004167"/>
    </source>
</evidence>
<dbReference type="Proteomes" id="UP000828390">
    <property type="component" value="Unassembled WGS sequence"/>
</dbReference>
<evidence type="ECO:0000256" key="4">
    <source>
        <dbReference type="ARBA" id="ARBA00022989"/>
    </source>
</evidence>
<reference evidence="7" key="2">
    <citation type="submission" date="2020-11" db="EMBL/GenBank/DDBJ databases">
        <authorList>
            <person name="McCartney M.A."/>
            <person name="Auch B."/>
            <person name="Kono T."/>
            <person name="Mallez S."/>
            <person name="Becker A."/>
            <person name="Gohl D.M."/>
            <person name="Silverstein K.A.T."/>
            <person name="Koren S."/>
            <person name="Bechman K.B."/>
            <person name="Herman A."/>
            <person name="Abrahante J.E."/>
            <person name="Garbe J."/>
        </authorList>
    </citation>
    <scope>NUCLEOTIDE SEQUENCE</scope>
    <source>
        <strain evidence="7">Duluth1</strain>
        <tissue evidence="7">Whole animal</tissue>
    </source>
</reference>
<feature type="transmembrane region" description="Helical" evidence="6">
    <location>
        <begin position="117"/>
        <end position="137"/>
    </location>
</feature>
<comment type="similarity">
    <text evidence="2">Belongs to the UPF0389 family.</text>
</comment>
<gene>
    <name evidence="7" type="ORF">DPMN_044926</name>
</gene>
<evidence type="ECO:0000313" key="7">
    <source>
        <dbReference type="EMBL" id="KAH3738293.1"/>
    </source>
</evidence>
<proteinExistence type="inferred from homology"/>
<keyword evidence="8" id="KW-1185">Reference proteome</keyword>
<dbReference type="AlphaFoldDB" id="A0A9D4HZ91"/>
<sequence>MSLHGTCVFRVLRCTRSDIYNRLKLLHRFSTSTCYGTAKKEDINLDDNPSSKSVQGPVEEVADIKISQDVAFTESLQPVRRPTNLDKICLLWAGKYKTRDDIPEFVKMNLIASAQNYMRVVVMIWLIVTFTVGFYTIGRFGQRKLNLLYDDVATKQNQIWVRKNKIADDEYALKKQKEREEKERHSS</sequence>
<organism evidence="7 8">
    <name type="scientific">Dreissena polymorpha</name>
    <name type="common">Zebra mussel</name>
    <name type="synonym">Mytilus polymorpha</name>
    <dbReference type="NCBI Taxonomy" id="45954"/>
    <lineage>
        <taxon>Eukaryota</taxon>
        <taxon>Metazoa</taxon>
        <taxon>Spiralia</taxon>
        <taxon>Lophotrochozoa</taxon>
        <taxon>Mollusca</taxon>
        <taxon>Bivalvia</taxon>
        <taxon>Autobranchia</taxon>
        <taxon>Heteroconchia</taxon>
        <taxon>Euheterodonta</taxon>
        <taxon>Imparidentia</taxon>
        <taxon>Neoheterodontei</taxon>
        <taxon>Myida</taxon>
        <taxon>Dreissenoidea</taxon>
        <taxon>Dreissenidae</taxon>
        <taxon>Dreissena</taxon>
    </lineage>
</organism>
<evidence type="ECO:0000256" key="6">
    <source>
        <dbReference type="SAM" id="Phobius"/>
    </source>
</evidence>
<name>A0A9D4HZ91_DREPO</name>
<evidence type="ECO:0000256" key="2">
    <source>
        <dbReference type="ARBA" id="ARBA00007363"/>
    </source>
</evidence>